<dbReference type="Proteomes" id="UP001152622">
    <property type="component" value="Chromosome 12"/>
</dbReference>
<evidence type="ECO:0000313" key="3">
    <source>
        <dbReference type="Proteomes" id="UP001152622"/>
    </source>
</evidence>
<protein>
    <submittedName>
        <fullName evidence="2">Uncharacterized protein</fullName>
    </submittedName>
</protein>
<organism evidence="2 3">
    <name type="scientific">Synaphobranchus kaupii</name>
    <name type="common">Kaup's arrowtooth eel</name>
    <dbReference type="NCBI Taxonomy" id="118154"/>
    <lineage>
        <taxon>Eukaryota</taxon>
        <taxon>Metazoa</taxon>
        <taxon>Chordata</taxon>
        <taxon>Craniata</taxon>
        <taxon>Vertebrata</taxon>
        <taxon>Euteleostomi</taxon>
        <taxon>Actinopterygii</taxon>
        <taxon>Neopterygii</taxon>
        <taxon>Teleostei</taxon>
        <taxon>Anguilliformes</taxon>
        <taxon>Synaphobranchidae</taxon>
        <taxon>Synaphobranchus</taxon>
    </lineage>
</organism>
<feature type="compositionally biased region" description="Basic and acidic residues" evidence="1">
    <location>
        <begin position="45"/>
        <end position="54"/>
    </location>
</feature>
<evidence type="ECO:0000313" key="2">
    <source>
        <dbReference type="EMBL" id="KAJ8346253.1"/>
    </source>
</evidence>
<dbReference type="EMBL" id="JAINUF010000012">
    <property type="protein sequence ID" value="KAJ8346253.1"/>
    <property type="molecule type" value="Genomic_DNA"/>
</dbReference>
<gene>
    <name evidence="2" type="ORF">SKAU_G00304460</name>
</gene>
<name>A0A9Q1EWD7_SYNKA</name>
<evidence type="ECO:0000256" key="1">
    <source>
        <dbReference type="SAM" id="MobiDB-lite"/>
    </source>
</evidence>
<sequence>MFPSLIRTGERNPVPPRPPSSDPAVGEPGAAETRRRTCSARQRRPTGEKTEAEPHGSPGGSSCPPRPPPPPPEREFGGANSSRELRPSSATTVRSPMETMCHARQTATLPSRGLSSADPSPPPPDAATRTLPGLAPIDESITSLIPLVQRGPPVWIWPPV</sequence>
<reference evidence="2" key="1">
    <citation type="journal article" date="2023" name="Science">
        <title>Genome structures resolve the early diversification of teleost fishes.</title>
        <authorList>
            <person name="Parey E."/>
            <person name="Louis A."/>
            <person name="Montfort J."/>
            <person name="Bouchez O."/>
            <person name="Roques C."/>
            <person name="Iampietro C."/>
            <person name="Lluch J."/>
            <person name="Castinel A."/>
            <person name="Donnadieu C."/>
            <person name="Desvignes T."/>
            <person name="Floi Bucao C."/>
            <person name="Jouanno E."/>
            <person name="Wen M."/>
            <person name="Mejri S."/>
            <person name="Dirks R."/>
            <person name="Jansen H."/>
            <person name="Henkel C."/>
            <person name="Chen W.J."/>
            <person name="Zahm M."/>
            <person name="Cabau C."/>
            <person name="Klopp C."/>
            <person name="Thompson A.W."/>
            <person name="Robinson-Rechavi M."/>
            <person name="Braasch I."/>
            <person name="Lecointre G."/>
            <person name="Bobe J."/>
            <person name="Postlethwait J.H."/>
            <person name="Berthelot C."/>
            <person name="Roest Crollius H."/>
            <person name="Guiguen Y."/>
        </authorList>
    </citation>
    <scope>NUCLEOTIDE SEQUENCE</scope>
    <source>
        <strain evidence="2">WJC10195</strain>
    </source>
</reference>
<feature type="region of interest" description="Disordered" evidence="1">
    <location>
        <begin position="1"/>
        <end position="131"/>
    </location>
</feature>
<accession>A0A9Q1EWD7</accession>
<comment type="caution">
    <text evidence="2">The sequence shown here is derived from an EMBL/GenBank/DDBJ whole genome shotgun (WGS) entry which is preliminary data.</text>
</comment>
<keyword evidence="3" id="KW-1185">Reference proteome</keyword>
<proteinExistence type="predicted"/>
<dbReference type="AlphaFoldDB" id="A0A9Q1EWD7"/>